<reference evidence="1 2" key="1">
    <citation type="journal article" date="2016" name="DNA Res.">
        <title>Genome sequence of Aspergillus luchuensis NBRC 4314.</title>
        <authorList>
            <person name="Yamada O."/>
            <person name="Machida M."/>
            <person name="Hosoyama A."/>
            <person name="Goto M."/>
            <person name="Takahashi T."/>
            <person name="Futagami T."/>
            <person name="Yamagata Y."/>
            <person name="Takeuchi M."/>
            <person name="Kobayashi T."/>
            <person name="Koike H."/>
            <person name="Abe K."/>
            <person name="Asai K."/>
            <person name="Arita M."/>
            <person name="Fujita N."/>
            <person name="Fukuda K."/>
            <person name="Higa K."/>
            <person name="Horikawa H."/>
            <person name="Ishikawa T."/>
            <person name="Jinno K."/>
            <person name="Kato Y."/>
            <person name="Kirimura K."/>
            <person name="Mizutani O."/>
            <person name="Nakasone K."/>
            <person name="Sano M."/>
            <person name="Shiraishi Y."/>
            <person name="Tsukahara M."/>
            <person name="Gomi K."/>
        </authorList>
    </citation>
    <scope>NUCLEOTIDE SEQUENCE [LARGE SCALE GENOMIC DNA]</scope>
    <source>
        <strain evidence="1 2">RIB 2604</strain>
    </source>
</reference>
<evidence type="ECO:0000313" key="2">
    <source>
        <dbReference type="Proteomes" id="UP000075230"/>
    </source>
</evidence>
<reference evidence="2" key="2">
    <citation type="submission" date="2016-02" db="EMBL/GenBank/DDBJ databases">
        <title>Genome sequencing of Aspergillus luchuensis NBRC 4314.</title>
        <authorList>
            <person name="Yamada O."/>
        </authorList>
    </citation>
    <scope>NUCLEOTIDE SEQUENCE [LARGE SCALE GENOMIC DNA]</scope>
    <source>
        <strain evidence="2">RIB 2604</strain>
    </source>
</reference>
<comment type="caution">
    <text evidence="1">The sequence shown here is derived from an EMBL/GenBank/DDBJ whole genome shotgun (WGS) entry which is preliminary data.</text>
</comment>
<proteinExistence type="predicted"/>
<dbReference type="EMBL" id="BCWF01000006">
    <property type="protein sequence ID" value="GAT19698.1"/>
    <property type="molecule type" value="Genomic_DNA"/>
</dbReference>
<dbReference type="AlphaFoldDB" id="A0A146F0F6"/>
<gene>
    <name evidence="1" type="ORF">RIB2604_00602790</name>
</gene>
<name>A0A146F0F6_ASPKA</name>
<evidence type="ECO:0000313" key="1">
    <source>
        <dbReference type="EMBL" id="GAT19698.1"/>
    </source>
</evidence>
<organism evidence="1 2">
    <name type="scientific">Aspergillus kawachii</name>
    <name type="common">White koji mold</name>
    <name type="synonym">Aspergillus awamori var. kawachi</name>
    <dbReference type="NCBI Taxonomy" id="1069201"/>
    <lineage>
        <taxon>Eukaryota</taxon>
        <taxon>Fungi</taxon>
        <taxon>Dikarya</taxon>
        <taxon>Ascomycota</taxon>
        <taxon>Pezizomycotina</taxon>
        <taxon>Eurotiomycetes</taxon>
        <taxon>Eurotiomycetidae</taxon>
        <taxon>Eurotiales</taxon>
        <taxon>Aspergillaceae</taxon>
        <taxon>Aspergillus</taxon>
        <taxon>Aspergillus subgen. Circumdati</taxon>
    </lineage>
</organism>
<protein>
    <submittedName>
        <fullName evidence="1">Short-chain dehydrogenase/reductase family protein</fullName>
    </submittedName>
</protein>
<accession>A0A146F0F6</accession>
<sequence length="63" mass="7096">MTRSFLGPNENTLVAVTHGHNDSHWICWRHNGCISHCNLTSPILVLTATEASDIGIRIWLAWK</sequence>
<dbReference type="Proteomes" id="UP000075230">
    <property type="component" value="Unassembled WGS sequence"/>
</dbReference>